<evidence type="ECO:0000313" key="2">
    <source>
        <dbReference type="Proteomes" id="UP001374535"/>
    </source>
</evidence>
<name>A0AAQ3NZ16_VIGMU</name>
<accession>A0AAQ3NZ16</accession>
<gene>
    <name evidence="1" type="ORF">V8G54_006458</name>
</gene>
<reference evidence="1 2" key="1">
    <citation type="journal article" date="2023" name="Life. Sci Alliance">
        <title>Evolutionary insights into 3D genome organization and epigenetic landscape of Vigna mungo.</title>
        <authorList>
            <person name="Junaid A."/>
            <person name="Singh B."/>
            <person name="Bhatia S."/>
        </authorList>
    </citation>
    <scope>NUCLEOTIDE SEQUENCE [LARGE SCALE GENOMIC DNA]</scope>
    <source>
        <strain evidence="1">Urdbean</strain>
    </source>
</reference>
<organism evidence="1 2">
    <name type="scientific">Vigna mungo</name>
    <name type="common">Black gram</name>
    <name type="synonym">Phaseolus mungo</name>
    <dbReference type="NCBI Taxonomy" id="3915"/>
    <lineage>
        <taxon>Eukaryota</taxon>
        <taxon>Viridiplantae</taxon>
        <taxon>Streptophyta</taxon>
        <taxon>Embryophyta</taxon>
        <taxon>Tracheophyta</taxon>
        <taxon>Spermatophyta</taxon>
        <taxon>Magnoliopsida</taxon>
        <taxon>eudicotyledons</taxon>
        <taxon>Gunneridae</taxon>
        <taxon>Pentapetalae</taxon>
        <taxon>rosids</taxon>
        <taxon>fabids</taxon>
        <taxon>Fabales</taxon>
        <taxon>Fabaceae</taxon>
        <taxon>Papilionoideae</taxon>
        <taxon>50 kb inversion clade</taxon>
        <taxon>NPAAA clade</taxon>
        <taxon>indigoferoid/millettioid clade</taxon>
        <taxon>Phaseoleae</taxon>
        <taxon>Vigna</taxon>
    </lineage>
</organism>
<dbReference type="EMBL" id="CP144699">
    <property type="protein sequence ID" value="WVZ19136.1"/>
    <property type="molecule type" value="Genomic_DNA"/>
</dbReference>
<dbReference type="Proteomes" id="UP001374535">
    <property type="component" value="Chromosome 2"/>
</dbReference>
<keyword evidence="2" id="KW-1185">Reference proteome</keyword>
<evidence type="ECO:0000313" key="1">
    <source>
        <dbReference type="EMBL" id="WVZ19136.1"/>
    </source>
</evidence>
<proteinExistence type="predicted"/>
<protein>
    <submittedName>
        <fullName evidence="1">Uncharacterized protein</fullName>
    </submittedName>
</protein>
<sequence length="103" mass="12403">MEVLPLLSWWLDSNCEVVSCRVCVAIYGEEVHGGDRRFRVRRNTRDLGFPFTVVRNWLERTLFLRFWLGFYFLQVAMDSGVVVRRWCAKGFWWRYWAVVSAFD</sequence>
<dbReference type="AlphaFoldDB" id="A0AAQ3NZ16"/>